<dbReference type="RefSeq" id="WP_344981995.1">
    <property type="nucleotide sequence ID" value="NZ_BAAAVI010000113.1"/>
</dbReference>
<sequence>MPGQNPRLTAVPDTQALLVCTRLWSAGAPIDEEAVTRLRHAALVENHRRYATAIPAYAALTGGVPPSPAVTVADIGARFLVTDELFKSYDPAWLTEDLPELSRWLGTIFTERLDDLDLAAGDVNQWRDALKRHGVYVTFSSGTGGRPSLVPRDRLTLAALRAGSGVRLPWTPLAGGYDFLQLVPPGLGLGIQSGAAGLAAGAARVHHLRTSPFDLRSLSGGPGLPAVPGERAGDGHEAVPRGHEAADRGHAGREVPGAPDHEAAAAFLKGADRPVLVFGTPPGLADLVAHLSAAGTRLRLPPGSGIVTGGGWKGRTATRWEDLAEGVADRLGVPPERYVDAYSTSELNTVFLTCAEGRYHVPPCVEPVVVDDLLAPVDGDDVEGRLAVLDPFAFSYPGFVVTGDAVRLRRDPCGCGLPGPTLAAPIVRAAGAGQRGCATVGSIPEDPVP</sequence>
<dbReference type="InterPro" id="IPR042099">
    <property type="entry name" value="ANL_N_sf"/>
</dbReference>
<gene>
    <name evidence="3" type="ORF">GCM10010517_78340</name>
</gene>
<reference evidence="3 4" key="1">
    <citation type="journal article" date="2019" name="Int. J. Syst. Evol. Microbiol.">
        <title>The Global Catalogue of Microorganisms (GCM) 10K type strain sequencing project: providing services to taxonomists for standard genome sequencing and annotation.</title>
        <authorList>
            <consortium name="The Broad Institute Genomics Platform"/>
            <consortium name="The Broad Institute Genome Sequencing Center for Infectious Disease"/>
            <person name="Wu L."/>
            <person name="Ma J."/>
        </authorList>
    </citation>
    <scope>NUCLEOTIDE SEQUENCE [LARGE SCALE GENOMIC DNA]</scope>
    <source>
        <strain evidence="3 4">JCM 6242</strain>
    </source>
</reference>
<name>A0ABN3WEE1_9ACTN</name>
<feature type="compositionally biased region" description="Basic and acidic residues" evidence="1">
    <location>
        <begin position="231"/>
        <end position="258"/>
    </location>
</feature>
<evidence type="ECO:0000313" key="3">
    <source>
        <dbReference type="EMBL" id="GAA2911772.1"/>
    </source>
</evidence>
<dbReference type="InterPro" id="IPR007534">
    <property type="entry name" value="LuxE"/>
</dbReference>
<dbReference type="SUPFAM" id="SSF56801">
    <property type="entry name" value="Acetyl-CoA synthetase-like"/>
    <property type="match status" value="1"/>
</dbReference>
<feature type="domain" description="Acyl-protein synthetase LuxE" evidence="2">
    <location>
        <begin position="272"/>
        <end position="440"/>
    </location>
</feature>
<comment type="caution">
    <text evidence="3">The sequence shown here is derived from an EMBL/GenBank/DDBJ whole genome shotgun (WGS) entry which is preliminary data.</text>
</comment>
<evidence type="ECO:0000259" key="2">
    <source>
        <dbReference type="Pfam" id="PF04443"/>
    </source>
</evidence>
<feature type="region of interest" description="Disordered" evidence="1">
    <location>
        <begin position="217"/>
        <end position="258"/>
    </location>
</feature>
<dbReference type="EMBL" id="BAAAVI010000113">
    <property type="protein sequence ID" value="GAA2911772.1"/>
    <property type="molecule type" value="Genomic_DNA"/>
</dbReference>
<accession>A0ABN3WEE1</accession>
<organism evidence="3 4">
    <name type="scientific">Streptosporangium fragile</name>
    <dbReference type="NCBI Taxonomy" id="46186"/>
    <lineage>
        <taxon>Bacteria</taxon>
        <taxon>Bacillati</taxon>
        <taxon>Actinomycetota</taxon>
        <taxon>Actinomycetes</taxon>
        <taxon>Streptosporangiales</taxon>
        <taxon>Streptosporangiaceae</taxon>
        <taxon>Streptosporangium</taxon>
    </lineage>
</organism>
<evidence type="ECO:0000256" key="1">
    <source>
        <dbReference type="SAM" id="MobiDB-lite"/>
    </source>
</evidence>
<keyword evidence="4" id="KW-1185">Reference proteome</keyword>
<dbReference type="Proteomes" id="UP001500831">
    <property type="component" value="Unassembled WGS sequence"/>
</dbReference>
<evidence type="ECO:0000313" key="4">
    <source>
        <dbReference type="Proteomes" id="UP001500831"/>
    </source>
</evidence>
<proteinExistence type="predicted"/>
<protein>
    <recommendedName>
        <fullName evidence="2">Acyl-protein synthetase LuxE domain-containing protein</fullName>
    </recommendedName>
</protein>
<dbReference type="Gene3D" id="3.40.50.12780">
    <property type="entry name" value="N-terminal domain of ligase-like"/>
    <property type="match status" value="2"/>
</dbReference>
<dbReference type="Pfam" id="PF04443">
    <property type="entry name" value="LuxE"/>
    <property type="match status" value="1"/>
</dbReference>